<dbReference type="AlphaFoldDB" id="A0A081RVM6"/>
<organism evidence="3 4">
    <name type="scientific">Photorhabdus temperata subsp. temperata Meg1</name>
    <dbReference type="NCBI Taxonomy" id="1393735"/>
    <lineage>
        <taxon>Bacteria</taxon>
        <taxon>Pseudomonadati</taxon>
        <taxon>Pseudomonadota</taxon>
        <taxon>Gammaproteobacteria</taxon>
        <taxon>Enterobacterales</taxon>
        <taxon>Morganellaceae</taxon>
        <taxon>Photorhabdus</taxon>
    </lineage>
</organism>
<comment type="similarity">
    <text evidence="1">Belongs to the ComF/GntX family.</text>
</comment>
<comment type="caution">
    <text evidence="3">The sequence shown here is derived from an EMBL/GenBank/DDBJ whole genome shotgun (WGS) entry which is preliminary data.</text>
</comment>
<evidence type="ECO:0000313" key="4">
    <source>
        <dbReference type="Proteomes" id="UP000028002"/>
    </source>
</evidence>
<dbReference type="InterPro" id="IPR051910">
    <property type="entry name" value="ComF/GntX_DNA_util-trans"/>
</dbReference>
<dbReference type="SUPFAM" id="SSF53271">
    <property type="entry name" value="PRTase-like"/>
    <property type="match status" value="1"/>
</dbReference>
<gene>
    <name evidence="3" type="ORF">MEG1DRAFT_02591</name>
</gene>
<evidence type="ECO:0000313" key="3">
    <source>
        <dbReference type="EMBL" id="KER02729.1"/>
    </source>
</evidence>
<keyword evidence="3" id="KW-0808">Transferase</keyword>
<dbReference type="RefSeq" id="WP_036839607.1">
    <property type="nucleotide sequence ID" value="NZ_CAWLUD010000041.1"/>
</dbReference>
<dbReference type="PATRIC" id="fig|1393735.3.peg.2644"/>
<dbReference type="PANTHER" id="PTHR47505:SF1">
    <property type="entry name" value="DNA UTILIZATION PROTEIN YHGH"/>
    <property type="match status" value="1"/>
</dbReference>
<dbReference type="PANTHER" id="PTHR47505">
    <property type="entry name" value="DNA UTILIZATION PROTEIN YHGH"/>
    <property type="match status" value="1"/>
</dbReference>
<dbReference type="CDD" id="cd06223">
    <property type="entry name" value="PRTases_typeI"/>
    <property type="match status" value="1"/>
</dbReference>
<reference evidence="3 4" key="1">
    <citation type="submission" date="2014-03" db="EMBL/GenBank/DDBJ databases">
        <title>Draft Genome of Photorhabdus temperata Meg1.</title>
        <authorList>
            <person name="Hurst S.G.IV."/>
            <person name="Morris K."/>
            <person name="Thomas K."/>
            <person name="Tisa L.S."/>
        </authorList>
    </citation>
    <scope>NUCLEOTIDE SEQUENCE [LARGE SCALE GENOMIC DNA]</scope>
    <source>
        <strain evidence="3 4">Meg1</strain>
    </source>
</reference>
<dbReference type="Gene3D" id="3.40.50.2020">
    <property type="match status" value="1"/>
</dbReference>
<evidence type="ECO:0000259" key="2">
    <source>
        <dbReference type="Pfam" id="PF00156"/>
    </source>
</evidence>
<dbReference type="Proteomes" id="UP000028002">
    <property type="component" value="Unassembled WGS sequence"/>
</dbReference>
<dbReference type="GO" id="GO:0016757">
    <property type="term" value="F:glycosyltransferase activity"/>
    <property type="evidence" value="ECO:0007669"/>
    <property type="project" value="UniProtKB-KW"/>
</dbReference>
<dbReference type="InterPro" id="IPR000836">
    <property type="entry name" value="PRTase_dom"/>
</dbReference>
<evidence type="ECO:0000256" key="1">
    <source>
        <dbReference type="ARBA" id="ARBA00008007"/>
    </source>
</evidence>
<dbReference type="EMBL" id="JGVH01000041">
    <property type="protein sequence ID" value="KER02729.1"/>
    <property type="molecule type" value="Genomic_DNA"/>
</dbReference>
<dbReference type="InterPro" id="IPR029057">
    <property type="entry name" value="PRTase-like"/>
</dbReference>
<accession>A0A081RVM6</accession>
<protein>
    <submittedName>
        <fullName evidence="3">Putative amidophosphoribosyltransferase</fullName>
    </submittedName>
</protein>
<feature type="domain" description="Phosphoribosyltransferase" evidence="2">
    <location>
        <begin position="134"/>
        <end position="224"/>
    </location>
</feature>
<proteinExistence type="inferred from homology"/>
<dbReference type="Pfam" id="PF00156">
    <property type="entry name" value="Pribosyltran"/>
    <property type="match status" value="1"/>
</dbReference>
<dbReference type="NCBIfam" id="NF008616">
    <property type="entry name" value="PRK11595.1"/>
    <property type="match status" value="1"/>
</dbReference>
<name>A0A081RVM6_PHOTE</name>
<keyword evidence="3" id="KW-0328">Glycosyltransferase</keyword>
<sequence length="227" mass="26372">MLTMVGYCWLCHQPLWFPHHGICSFCSKQLKRLTNMCPRCALPSELTSLPCGRCIKKPPLWEHMIAITDYRPPLSGLIRRYKYHSTPQLASVLARLFLLHWQQGYRDGRWYKPNILLSVPLHRHRRWKRGFDQGVLIAKQLSEWLQCDYQQSILQRTRATLPQRNLSAARRKTNLRKAFRLCGSVIGQHIAIIDDVITTGATMTEISRLLIRAGARSVQVWAICRTL</sequence>